<keyword evidence="3 6" id="KW-1133">Transmembrane helix</keyword>
<keyword evidence="2 6" id="KW-0812">Transmembrane</keyword>
<evidence type="ECO:0000313" key="9">
    <source>
        <dbReference type="Proteomes" id="UP001444661"/>
    </source>
</evidence>
<keyword evidence="9" id="KW-1185">Reference proteome</keyword>
<dbReference type="Proteomes" id="UP001444661">
    <property type="component" value="Unassembled WGS sequence"/>
</dbReference>
<gene>
    <name evidence="8" type="ORF">PG993_010602</name>
</gene>
<organism evidence="8 9">
    <name type="scientific">Apiospora rasikravindrae</name>
    <dbReference type="NCBI Taxonomy" id="990691"/>
    <lineage>
        <taxon>Eukaryota</taxon>
        <taxon>Fungi</taxon>
        <taxon>Dikarya</taxon>
        <taxon>Ascomycota</taxon>
        <taxon>Pezizomycotina</taxon>
        <taxon>Sordariomycetes</taxon>
        <taxon>Xylariomycetidae</taxon>
        <taxon>Amphisphaeriales</taxon>
        <taxon>Apiosporaceae</taxon>
        <taxon>Apiospora</taxon>
    </lineage>
</organism>
<name>A0ABR1SMR7_9PEZI</name>
<evidence type="ECO:0000256" key="5">
    <source>
        <dbReference type="ARBA" id="ARBA00038359"/>
    </source>
</evidence>
<proteinExistence type="inferred from homology"/>
<dbReference type="PANTHER" id="PTHR33048:SF47">
    <property type="entry name" value="INTEGRAL MEMBRANE PROTEIN-RELATED"/>
    <property type="match status" value="1"/>
</dbReference>
<reference evidence="8 9" key="1">
    <citation type="submission" date="2023-01" db="EMBL/GenBank/DDBJ databases">
        <title>Analysis of 21 Apiospora genomes using comparative genomics revels a genus with tremendous synthesis potential of carbohydrate active enzymes and secondary metabolites.</title>
        <authorList>
            <person name="Sorensen T."/>
        </authorList>
    </citation>
    <scope>NUCLEOTIDE SEQUENCE [LARGE SCALE GENOMIC DNA]</scope>
    <source>
        <strain evidence="8 9">CBS 33761</strain>
    </source>
</reference>
<comment type="similarity">
    <text evidence="5">Belongs to the SAT4 family.</text>
</comment>
<evidence type="ECO:0000256" key="6">
    <source>
        <dbReference type="SAM" id="Phobius"/>
    </source>
</evidence>
<evidence type="ECO:0000256" key="1">
    <source>
        <dbReference type="ARBA" id="ARBA00004141"/>
    </source>
</evidence>
<feature type="transmembrane region" description="Helical" evidence="6">
    <location>
        <begin position="215"/>
        <end position="237"/>
    </location>
</feature>
<evidence type="ECO:0000313" key="8">
    <source>
        <dbReference type="EMBL" id="KAK8035607.1"/>
    </source>
</evidence>
<feature type="transmembrane region" description="Helical" evidence="6">
    <location>
        <begin position="24"/>
        <end position="45"/>
    </location>
</feature>
<keyword evidence="4 6" id="KW-0472">Membrane</keyword>
<feature type="transmembrane region" description="Helical" evidence="6">
    <location>
        <begin position="257"/>
        <end position="275"/>
    </location>
</feature>
<comment type="subcellular location">
    <subcellularLocation>
        <location evidence="1">Membrane</location>
        <topology evidence="1">Multi-pass membrane protein</topology>
    </subcellularLocation>
</comment>
<evidence type="ECO:0000256" key="2">
    <source>
        <dbReference type="ARBA" id="ARBA00022692"/>
    </source>
</evidence>
<dbReference type="Pfam" id="PF20684">
    <property type="entry name" value="Fung_rhodopsin"/>
    <property type="match status" value="1"/>
</dbReference>
<evidence type="ECO:0000256" key="3">
    <source>
        <dbReference type="ARBA" id="ARBA00022989"/>
    </source>
</evidence>
<feature type="domain" description="Rhodopsin" evidence="7">
    <location>
        <begin position="41"/>
        <end position="276"/>
    </location>
</feature>
<evidence type="ECO:0000259" key="7">
    <source>
        <dbReference type="Pfam" id="PF20684"/>
    </source>
</evidence>
<feature type="transmembrane region" description="Helical" evidence="6">
    <location>
        <begin position="178"/>
        <end position="203"/>
    </location>
</feature>
<dbReference type="PANTHER" id="PTHR33048">
    <property type="entry name" value="PTH11-LIKE INTEGRAL MEMBRANE PROTEIN (AFU_ORTHOLOGUE AFUA_5G11245)"/>
    <property type="match status" value="1"/>
</dbReference>
<comment type="caution">
    <text evidence="8">The sequence shown here is derived from an EMBL/GenBank/DDBJ whole genome shotgun (WGS) entry which is preliminary data.</text>
</comment>
<feature type="transmembrane region" description="Helical" evidence="6">
    <location>
        <begin position="100"/>
        <end position="124"/>
    </location>
</feature>
<dbReference type="InterPro" id="IPR052337">
    <property type="entry name" value="SAT4-like"/>
</dbReference>
<feature type="transmembrane region" description="Helical" evidence="6">
    <location>
        <begin position="57"/>
        <end position="80"/>
    </location>
</feature>
<feature type="transmembrane region" description="Helical" evidence="6">
    <location>
        <begin position="136"/>
        <end position="158"/>
    </location>
</feature>
<dbReference type="EMBL" id="JAQQWK010000009">
    <property type="protein sequence ID" value="KAK8035607.1"/>
    <property type="molecule type" value="Genomic_DNA"/>
</dbReference>
<protein>
    <recommendedName>
        <fullName evidence="7">Rhodopsin domain-containing protein</fullName>
    </recommendedName>
</protein>
<accession>A0ABR1SMR7</accession>
<sequence>MSYPQTYVPTPLELPFDDWLDPEIICWAVIPAVIAMGIVALRFYTRHYITGKIEIEDWFALGALIMSLAVSVGIVRQSYFALGKHLSTIGFETLSNFLRALWYTAFFYHLSLGLVKASILLLYIRMFKSYDTLRRAAWIMLAIILVGICGILAITMTACIPLRKKWDSNVEGYCHPNWPWWAATGFQAGSDVIIFLMPLSTIYKLRLPRRQKLGLCAVFALGLFVCLVAILRIVWVSRANDPDYTFNGKAVGEWSCIEINTAIVCASLMVLKPLYHKLRPCKTRLVSEDDVPGSYDPPPTVGAARIRPLLQNHGSGCVTPADAERRSANFHYNPDAHPDENASRRMHSLCGPTTRTMSPTLPAKPFFIESVREKTDKSVPIAQMGSPLSVRVW</sequence>
<evidence type="ECO:0000256" key="4">
    <source>
        <dbReference type="ARBA" id="ARBA00023136"/>
    </source>
</evidence>
<dbReference type="InterPro" id="IPR049326">
    <property type="entry name" value="Rhodopsin_dom_fungi"/>
</dbReference>